<reference evidence="4" key="2">
    <citation type="submission" date="2020-09" db="EMBL/GenBank/DDBJ databases">
        <authorList>
            <person name="Sun Q."/>
            <person name="Zhou Y."/>
        </authorList>
    </citation>
    <scope>NUCLEOTIDE SEQUENCE</scope>
    <source>
        <strain evidence="4">CGMCC 1.15493</strain>
    </source>
</reference>
<feature type="domain" description="BD-FAE-like" evidence="3">
    <location>
        <begin position="53"/>
        <end position="241"/>
    </location>
</feature>
<accession>A0A916Y1F0</accession>
<dbReference type="PANTHER" id="PTHR48081">
    <property type="entry name" value="AB HYDROLASE SUPERFAMILY PROTEIN C4A8.06C"/>
    <property type="match status" value="1"/>
</dbReference>
<dbReference type="EMBL" id="BMJJ01000008">
    <property type="protein sequence ID" value="GGD26502.1"/>
    <property type="molecule type" value="Genomic_DNA"/>
</dbReference>
<evidence type="ECO:0000313" key="5">
    <source>
        <dbReference type="Proteomes" id="UP000613160"/>
    </source>
</evidence>
<reference evidence="4" key="1">
    <citation type="journal article" date="2014" name="Int. J. Syst. Evol. Microbiol.">
        <title>Complete genome sequence of Corynebacterium casei LMG S-19264T (=DSM 44701T), isolated from a smear-ripened cheese.</title>
        <authorList>
            <consortium name="US DOE Joint Genome Institute (JGI-PGF)"/>
            <person name="Walter F."/>
            <person name="Albersmeier A."/>
            <person name="Kalinowski J."/>
            <person name="Ruckert C."/>
        </authorList>
    </citation>
    <scope>NUCLEOTIDE SEQUENCE</scope>
    <source>
        <strain evidence="4">CGMCC 1.15493</strain>
    </source>
</reference>
<dbReference type="SUPFAM" id="SSF53474">
    <property type="entry name" value="alpha/beta-Hydrolases"/>
    <property type="match status" value="1"/>
</dbReference>
<dbReference type="InterPro" id="IPR049492">
    <property type="entry name" value="BD-FAE-like_dom"/>
</dbReference>
<dbReference type="Proteomes" id="UP000613160">
    <property type="component" value="Unassembled WGS sequence"/>
</dbReference>
<comment type="caution">
    <text evidence="4">The sequence shown here is derived from an EMBL/GenBank/DDBJ whole genome shotgun (WGS) entry which is preliminary data.</text>
</comment>
<sequence>MPFRWLALTGCLMLLAVLSACSGPALLNAVTSKAGYRVTEDLRYGPGERGTYDLYVPDGADATTPVVVFFYGGGWDSGSKGIYPFVGQSLASAGVIVAIPDYRVYPEVQFPGFVEDGARAVAAVATAAREGRHGLVPGVHPLFLMGHSAGAQIAALLSLDSPYLADAGGTGQKLSGLIGLAGPYDFLPLTDERYKRVFPPRLRSASQPVNFVTATAPPMLLVAGAADTTVRPANSRSLAEKVRAAGGSATVDILPGVDHIGAVSGLATALPLGDRTIRPAVLAFIKEHS</sequence>
<evidence type="ECO:0000256" key="1">
    <source>
        <dbReference type="ARBA" id="ARBA00022801"/>
    </source>
</evidence>
<gene>
    <name evidence="4" type="ORF">GCM10011335_31970</name>
</gene>
<keyword evidence="2" id="KW-0732">Signal</keyword>
<keyword evidence="5" id="KW-1185">Reference proteome</keyword>
<dbReference type="GO" id="GO:0016787">
    <property type="term" value="F:hydrolase activity"/>
    <property type="evidence" value="ECO:0007669"/>
    <property type="project" value="UniProtKB-KW"/>
</dbReference>
<organism evidence="4 5">
    <name type="scientific">Aureimonas glaciei</name>
    <dbReference type="NCBI Taxonomy" id="1776957"/>
    <lineage>
        <taxon>Bacteria</taxon>
        <taxon>Pseudomonadati</taxon>
        <taxon>Pseudomonadota</taxon>
        <taxon>Alphaproteobacteria</taxon>
        <taxon>Hyphomicrobiales</taxon>
        <taxon>Aurantimonadaceae</taxon>
        <taxon>Aureimonas</taxon>
    </lineage>
</organism>
<dbReference type="PANTHER" id="PTHR48081:SF9">
    <property type="entry name" value="CARBOXYLESTERASE"/>
    <property type="match status" value="1"/>
</dbReference>
<proteinExistence type="predicted"/>
<keyword evidence="1" id="KW-0378">Hydrolase</keyword>
<evidence type="ECO:0000259" key="3">
    <source>
        <dbReference type="Pfam" id="PF20434"/>
    </source>
</evidence>
<feature type="chain" id="PRO_5037907917" description="BD-FAE-like domain-containing protein" evidence="2">
    <location>
        <begin position="23"/>
        <end position="289"/>
    </location>
</feature>
<name>A0A916Y1F0_9HYPH</name>
<feature type="signal peptide" evidence="2">
    <location>
        <begin position="1"/>
        <end position="22"/>
    </location>
</feature>
<dbReference type="PROSITE" id="PS51257">
    <property type="entry name" value="PROKAR_LIPOPROTEIN"/>
    <property type="match status" value="1"/>
</dbReference>
<dbReference type="AlphaFoldDB" id="A0A916Y1F0"/>
<dbReference type="Gene3D" id="3.40.50.1820">
    <property type="entry name" value="alpha/beta hydrolase"/>
    <property type="match status" value="1"/>
</dbReference>
<dbReference type="RefSeq" id="WP_188852506.1">
    <property type="nucleotide sequence ID" value="NZ_BMJJ01000008.1"/>
</dbReference>
<evidence type="ECO:0000313" key="4">
    <source>
        <dbReference type="EMBL" id="GGD26502.1"/>
    </source>
</evidence>
<protein>
    <recommendedName>
        <fullName evidence="3">BD-FAE-like domain-containing protein</fullName>
    </recommendedName>
</protein>
<evidence type="ECO:0000256" key="2">
    <source>
        <dbReference type="SAM" id="SignalP"/>
    </source>
</evidence>
<dbReference type="Pfam" id="PF20434">
    <property type="entry name" value="BD-FAE"/>
    <property type="match status" value="1"/>
</dbReference>
<dbReference type="InterPro" id="IPR029058">
    <property type="entry name" value="AB_hydrolase_fold"/>
</dbReference>
<dbReference type="InterPro" id="IPR050300">
    <property type="entry name" value="GDXG_lipolytic_enzyme"/>
</dbReference>